<dbReference type="AlphaFoldDB" id="A0A1M7RS91"/>
<keyword evidence="2" id="KW-1185">Reference proteome</keyword>
<sequence length="75" mass="8698">MSVLSIPIKNVDIKDNLAWMNEFATEQLLACSVSKLRQDRHKHRGLPYAKIGRSVRYKLIDVQAYLDRCKITPLQ</sequence>
<organism evidence="1 2">
    <name type="scientific">Desulfovibrio litoralis DSM 11393</name>
    <dbReference type="NCBI Taxonomy" id="1121455"/>
    <lineage>
        <taxon>Bacteria</taxon>
        <taxon>Pseudomonadati</taxon>
        <taxon>Thermodesulfobacteriota</taxon>
        <taxon>Desulfovibrionia</taxon>
        <taxon>Desulfovibrionales</taxon>
        <taxon>Desulfovibrionaceae</taxon>
        <taxon>Desulfovibrio</taxon>
    </lineage>
</organism>
<evidence type="ECO:0008006" key="3">
    <source>
        <dbReference type="Google" id="ProtNLM"/>
    </source>
</evidence>
<protein>
    <recommendedName>
        <fullName evidence="3">Helix-turn-helix domain-containing protein</fullName>
    </recommendedName>
</protein>
<name>A0A1M7RS91_9BACT</name>
<dbReference type="OrthoDB" id="7068969at2"/>
<gene>
    <name evidence="1" type="ORF">SAMN02745728_00083</name>
</gene>
<evidence type="ECO:0000313" key="1">
    <source>
        <dbReference type="EMBL" id="SHN48992.1"/>
    </source>
</evidence>
<dbReference type="Proteomes" id="UP000186469">
    <property type="component" value="Unassembled WGS sequence"/>
</dbReference>
<proteinExistence type="predicted"/>
<reference evidence="1 2" key="1">
    <citation type="submission" date="2016-12" db="EMBL/GenBank/DDBJ databases">
        <authorList>
            <person name="Song W.-J."/>
            <person name="Kurnit D.M."/>
        </authorList>
    </citation>
    <scope>NUCLEOTIDE SEQUENCE [LARGE SCALE GENOMIC DNA]</scope>
    <source>
        <strain evidence="1 2">DSM 11393</strain>
    </source>
</reference>
<accession>A0A1M7RS91</accession>
<evidence type="ECO:0000313" key="2">
    <source>
        <dbReference type="Proteomes" id="UP000186469"/>
    </source>
</evidence>
<dbReference type="RefSeq" id="WP_072695370.1">
    <property type="nucleotide sequence ID" value="NZ_FRDI01000002.1"/>
</dbReference>
<dbReference type="EMBL" id="FRDI01000002">
    <property type="protein sequence ID" value="SHN48992.1"/>
    <property type="molecule type" value="Genomic_DNA"/>
</dbReference>